<dbReference type="AlphaFoldDB" id="A0AA35RVD9"/>
<name>A0AA35RVD9_GEOBA</name>
<keyword evidence="3" id="KW-0418">Kinase</keyword>
<accession>A0AA35RVD9</accession>
<dbReference type="PROSITE" id="PS00107">
    <property type="entry name" value="PROTEIN_KINASE_ATP"/>
    <property type="match status" value="1"/>
</dbReference>
<dbReference type="SUPFAM" id="SSF56112">
    <property type="entry name" value="Protein kinase-like (PK-like)"/>
    <property type="match status" value="1"/>
</dbReference>
<keyword evidence="1" id="KW-0547">Nucleotide-binding</keyword>
<organism evidence="3 4">
    <name type="scientific">Geodia barretti</name>
    <name type="common">Barrett's horny sponge</name>
    <dbReference type="NCBI Taxonomy" id="519541"/>
    <lineage>
        <taxon>Eukaryota</taxon>
        <taxon>Metazoa</taxon>
        <taxon>Porifera</taxon>
        <taxon>Demospongiae</taxon>
        <taxon>Heteroscleromorpha</taxon>
        <taxon>Tetractinellida</taxon>
        <taxon>Astrophorina</taxon>
        <taxon>Geodiidae</taxon>
        <taxon>Geodia</taxon>
    </lineage>
</organism>
<protein>
    <submittedName>
        <fullName evidence="3">Probable inactive receptor kinase At1g48480</fullName>
    </submittedName>
</protein>
<feature type="domain" description="Protein kinase" evidence="2">
    <location>
        <begin position="24"/>
        <end position="284"/>
    </location>
</feature>
<keyword evidence="3" id="KW-0808">Transferase</keyword>
<dbReference type="EMBL" id="CASHTH010001688">
    <property type="protein sequence ID" value="CAI8018450.1"/>
    <property type="molecule type" value="Genomic_DNA"/>
</dbReference>
<dbReference type="Gene3D" id="1.10.510.10">
    <property type="entry name" value="Transferase(Phosphotransferase) domain 1"/>
    <property type="match status" value="1"/>
</dbReference>
<dbReference type="PANTHER" id="PTHR44329">
    <property type="entry name" value="SERINE/THREONINE-PROTEIN KINASE TNNI3K-RELATED"/>
    <property type="match status" value="1"/>
</dbReference>
<dbReference type="InterPro" id="IPR017441">
    <property type="entry name" value="Protein_kinase_ATP_BS"/>
</dbReference>
<dbReference type="InterPro" id="IPR011009">
    <property type="entry name" value="Kinase-like_dom_sf"/>
</dbReference>
<reference evidence="3" key="1">
    <citation type="submission" date="2023-03" db="EMBL/GenBank/DDBJ databases">
        <authorList>
            <person name="Steffen K."/>
            <person name="Cardenas P."/>
        </authorList>
    </citation>
    <scope>NUCLEOTIDE SEQUENCE</scope>
</reference>
<sequence>MAQTSQQHIRGNTTPHFQQPRVQIFKSQSIGEGSFGTVYKSHLDLLPCAAKTLRSELFSTISPKTSAFFGGLTIEKIEEGFECVYQLRHPNIVQCLSVYRDDETGFPVLLMELAPENLSSFIQRNPSVGNRLHIQVDIGYDVVLGLHFLHSNGIVHGNLSGNNILMFPSHRAKLGDFHSIDLPVIVQSVDGASQSVAYMAPEVFGMETEVWAEEMDIFSVGVVLMQLVTGHAPQLHLPGRELELEKRYPQFNLMKRHTPFSTPCLTVSPLTRQSDLPPLTSAPV</sequence>
<dbReference type="Pfam" id="PF00069">
    <property type="entry name" value="Pkinase"/>
    <property type="match status" value="1"/>
</dbReference>
<gene>
    <name evidence="3" type="ORF">GBAR_LOCUS11200</name>
</gene>
<feature type="binding site" evidence="1">
    <location>
        <position position="51"/>
    </location>
    <ligand>
        <name>ATP</name>
        <dbReference type="ChEBI" id="CHEBI:30616"/>
    </ligand>
</feature>
<keyword evidence="1" id="KW-0067">ATP-binding</keyword>
<dbReference type="GO" id="GO:0005524">
    <property type="term" value="F:ATP binding"/>
    <property type="evidence" value="ECO:0007669"/>
    <property type="project" value="UniProtKB-UniRule"/>
</dbReference>
<comment type="caution">
    <text evidence="3">The sequence shown here is derived from an EMBL/GenBank/DDBJ whole genome shotgun (WGS) entry which is preliminary data.</text>
</comment>
<dbReference type="PROSITE" id="PS50011">
    <property type="entry name" value="PROTEIN_KINASE_DOM"/>
    <property type="match status" value="1"/>
</dbReference>
<keyword evidence="3" id="KW-0675">Receptor</keyword>
<evidence type="ECO:0000313" key="4">
    <source>
        <dbReference type="Proteomes" id="UP001174909"/>
    </source>
</evidence>
<dbReference type="GO" id="GO:0004674">
    <property type="term" value="F:protein serine/threonine kinase activity"/>
    <property type="evidence" value="ECO:0007669"/>
    <property type="project" value="TreeGrafter"/>
</dbReference>
<evidence type="ECO:0000313" key="3">
    <source>
        <dbReference type="EMBL" id="CAI8018450.1"/>
    </source>
</evidence>
<keyword evidence="4" id="KW-1185">Reference proteome</keyword>
<dbReference type="Proteomes" id="UP001174909">
    <property type="component" value="Unassembled WGS sequence"/>
</dbReference>
<evidence type="ECO:0000256" key="1">
    <source>
        <dbReference type="PROSITE-ProRule" id="PRU10141"/>
    </source>
</evidence>
<proteinExistence type="predicted"/>
<evidence type="ECO:0000259" key="2">
    <source>
        <dbReference type="PROSITE" id="PS50011"/>
    </source>
</evidence>
<dbReference type="InterPro" id="IPR051681">
    <property type="entry name" value="Ser/Thr_Kinases-Pseudokinases"/>
</dbReference>
<dbReference type="InterPro" id="IPR000719">
    <property type="entry name" value="Prot_kinase_dom"/>
</dbReference>